<dbReference type="OrthoDB" id="550045at2759"/>
<reference evidence="2" key="1">
    <citation type="submission" date="2020-10" db="EMBL/GenBank/DDBJ databases">
        <title>Unveiling of a novel bifunctional photoreceptor, Dualchrome1, isolated from a cosmopolitan green alga.</title>
        <authorList>
            <person name="Suzuki S."/>
            <person name="Kawachi M."/>
        </authorList>
    </citation>
    <scope>NUCLEOTIDE SEQUENCE</scope>
    <source>
        <strain evidence="2">NIES 2893</strain>
    </source>
</reference>
<protein>
    <recommendedName>
        <fullName evidence="4">Sfi1 spindle body domain-containing protein</fullName>
    </recommendedName>
</protein>
<feature type="region of interest" description="Disordered" evidence="1">
    <location>
        <begin position="403"/>
        <end position="423"/>
    </location>
</feature>
<feature type="compositionally biased region" description="Polar residues" evidence="1">
    <location>
        <begin position="405"/>
        <end position="417"/>
    </location>
</feature>
<keyword evidence="3" id="KW-1185">Reference proteome</keyword>
<gene>
    <name evidence="2" type="ORF">PPROV_001084800</name>
</gene>
<dbReference type="Proteomes" id="UP000660262">
    <property type="component" value="Unassembled WGS sequence"/>
</dbReference>
<dbReference type="AlphaFoldDB" id="A0A830I2Z6"/>
<accession>A0A830I2Z6</accession>
<organism evidence="2 3">
    <name type="scientific">Pycnococcus provasolii</name>
    <dbReference type="NCBI Taxonomy" id="41880"/>
    <lineage>
        <taxon>Eukaryota</taxon>
        <taxon>Viridiplantae</taxon>
        <taxon>Chlorophyta</taxon>
        <taxon>Pseudoscourfieldiophyceae</taxon>
        <taxon>Pseudoscourfieldiales</taxon>
        <taxon>Pycnococcaceae</taxon>
        <taxon>Pycnococcus</taxon>
    </lineage>
</organism>
<proteinExistence type="predicted"/>
<sequence>MHGPWGTDDDRWVESVKEANEAAAEEARREAIVEKTLRKMFNAKMHTAFETWKAQWLQMNRLRGMIHRMQNRELSQAFTHWVDVWWHIKRAREEEEERREQEREAEERREVLMRRIGNRIANRVIAMAFERWSDQVREIVEMRTLLTRAAKKMQMREISKAFDRWCEYTTEIVEIRTKLERAARKIMGRNLVAAWAKWMDYTIETRSMKYKLRVAAKKMLGRAMLGAWSTWHDMYREARRQRDQMKLAARKMMNRSMSMAWEKWVSLCKELNETRNKLMRVICANGASRAITDWCVRTFGEFLGSRIGHALYTYVGAVGARLANEKVTHEDGRPLSRTLSDSMYQPRHGKNARQLLKETFSNVNVLSGSVRAITTAAVHPEPADYSKYAEPFPEIPHAYVHSYRDSTTGSSKNQNDLTLAEVA</sequence>
<dbReference type="EMBL" id="BNJQ01000038">
    <property type="protein sequence ID" value="GHP12121.1"/>
    <property type="molecule type" value="Genomic_DNA"/>
</dbReference>
<name>A0A830I2Z6_9CHLO</name>
<evidence type="ECO:0000313" key="2">
    <source>
        <dbReference type="EMBL" id="GHP12121.1"/>
    </source>
</evidence>
<evidence type="ECO:0000313" key="3">
    <source>
        <dbReference type="Proteomes" id="UP000660262"/>
    </source>
</evidence>
<evidence type="ECO:0000256" key="1">
    <source>
        <dbReference type="SAM" id="MobiDB-lite"/>
    </source>
</evidence>
<comment type="caution">
    <text evidence="2">The sequence shown here is derived from an EMBL/GenBank/DDBJ whole genome shotgun (WGS) entry which is preliminary data.</text>
</comment>
<evidence type="ECO:0008006" key="4">
    <source>
        <dbReference type="Google" id="ProtNLM"/>
    </source>
</evidence>